<dbReference type="eggNOG" id="COG2211">
    <property type="taxonomic scope" value="Bacteria"/>
</dbReference>
<dbReference type="CDD" id="cd06174">
    <property type="entry name" value="MFS"/>
    <property type="match status" value="1"/>
</dbReference>
<reference evidence="2 3" key="1">
    <citation type="journal article" date="2004" name="Genome Res.">
        <title>The complete genome and proteome of Mycoplasma mobile.</title>
        <authorList>
            <person name="Jaffe J.D."/>
            <person name="Stange-Thomann N."/>
            <person name="Smith C."/>
            <person name="DeCaprio D."/>
            <person name="Fisher S."/>
            <person name="Butler J."/>
            <person name="Calvo S."/>
            <person name="Elkins T."/>
            <person name="FitzGerald M.G."/>
            <person name="Hafez N."/>
            <person name="Kodira C.D."/>
            <person name="Major J."/>
            <person name="Wang S."/>
            <person name="Wilkinson J."/>
            <person name="Nicol R."/>
            <person name="Nusbaum C."/>
            <person name="Birren B."/>
            <person name="Berg H.C."/>
            <person name="Church G.M."/>
        </authorList>
    </citation>
    <scope>NUCLEOTIDE SEQUENCE [LARGE SCALE GENOMIC DNA]</scope>
    <source>
        <strain evidence="3">ATCC 43663 / 163K / NCTC 11711</strain>
    </source>
</reference>
<feature type="transmembrane region" description="Helical" evidence="1">
    <location>
        <begin position="445"/>
        <end position="467"/>
    </location>
</feature>
<dbReference type="HOGENOM" id="CLU_043790_1_0_14"/>
<keyword evidence="1" id="KW-1133">Transmembrane helix</keyword>
<dbReference type="InterPro" id="IPR036259">
    <property type="entry name" value="MFS_trans_sf"/>
</dbReference>
<keyword evidence="1" id="KW-0472">Membrane</keyword>
<evidence type="ECO:0000313" key="2">
    <source>
        <dbReference type="EMBL" id="AAT27690.1"/>
    </source>
</evidence>
<gene>
    <name evidence="2" type="ordered locus">MMOB2040</name>
</gene>
<feature type="transmembrane region" description="Helical" evidence="1">
    <location>
        <begin position="16"/>
        <end position="35"/>
    </location>
</feature>
<dbReference type="Gene3D" id="1.20.1250.20">
    <property type="entry name" value="MFS general substrate transporter like domains"/>
    <property type="match status" value="1"/>
</dbReference>
<evidence type="ECO:0000313" key="3">
    <source>
        <dbReference type="Proteomes" id="UP000009072"/>
    </source>
</evidence>
<sequence length="488" mass="53940">MFSKLKKIANKIGKKGLVALIILAAVDVFVIAAPYYLRNIFPNLNVSMHVTTNDIAIFTAIIGWVTLITQLPGGWLADKISSKKLTALASLTTGLLTIWWAILILTGRPEISGIENQVETVIKAQQSILWQYYIIYVGWGISSTLIFWTPLWKLVSQQAKKEDQGLAYGIQGASNGIIGLFLVFLAGLLATFLGTSVVQGGIGFEPAFAIFVFLIAGYLIALSVMVLFWVPEYTTKEKFAIDFKIFFAVMKNPRIWLNSFFVMGMYMFQSVFAFYLLQFIRTLGADAGVTSAIPTLAIILIVIGGLRTYAFRFLVSAPVGHYADKAKSYIYILVIALGLGFIVTGVFLLVPGFVPFNELSLTLRIVIIAILIVLFSIAGILSWVMVTLRYATIGELPIPKKSYASTTALISFVAFSPDAWFYTIAGGIGSRFEVEGRLNQEGLTIILGFAIGVAIFGWLCGVILFIWNKIELKKLGKTNYRWRELQNT</sequence>
<dbReference type="Pfam" id="PF07690">
    <property type="entry name" value="MFS_1"/>
    <property type="match status" value="1"/>
</dbReference>
<feature type="transmembrane region" description="Helical" evidence="1">
    <location>
        <begin position="403"/>
        <end position="425"/>
    </location>
</feature>
<feature type="transmembrane region" description="Helical" evidence="1">
    <location>
        <begin position="208"/>
        <end position="230"/>
    </location>
</feature>
<dbReference type="OrthoDB" id="391626at2"/>
<feature type="transmembrane region" description="Helical" evidence="1">
    <location>
        <begin position="289"/>
        <end position="309"/>
    </location>
</feature>
<feature type="transmembrane region" description="Helical" evidence="1">
    <location>
        <begin position="55"/>
        <end position="73"/>
    </location>
</feature>
<dbReference type="RefSeq" id="WP_011264724.1">
    <property type="nucleotide sequence ID" value="NC_006908.1"/>
</dbReference>
<dbReference type="EMBL" id="AE017308">
    <property type="protein sequence ID" value="AAT27690.1"/>
    <property type="molecule type" value="Genomic_DNA"/>
</dbReference>
<evidence type="ECO:0000256" key="1">
    <source>
        <dbReference type="SAM" id="Phobius"/>
    </source>
</evidence>
<dbReference type="SUPFAM" id="SSF103473">
    <property type="entry name" value="MFS general substrate transporter"/>
    <property type="match status" value="1"/>
</dbReference>
<organism evidence="2 3">
    <name type="scientific">Mycoplasma mobile (strain ATCC 43663 / 163K / NCTC 11711)</name>
    <name type="common">Mesomycoplasma mobile</name>
    <dbReference type="NCBI Taxonomy" id="267748"/>
    <lineage>
        <taxon>Bacteria</taxon>
        <taxon>Bacillati</taxon>
        <taxon>Mycoplasmatota</taxon>
        <taxon>Mycoplasmoidales</taxon>
        <taxon>Metamycoplasmataceae</taxon>
        <taxon>Mesomycoplasma</taxon>
    </lineage>
</organism>
<dbReference type="STRING" id="267748.MMOB2040"/>
<feature type="transmembrane region" description="Helical" evidence="1">
    <location>
        <begin position="85"/>
        <end position="105"/>
    </location>
</feature>
<accession>Q6KI86</accession>
<dbReference type="Proteomes" id="UP000009072">
    <property type="component" value="Chromosome"/>
</dbReference>
<keyword evidence="1" id="KW-0812">Transmembrane</keyword>
<feature type="transmembrane region" description="Helical" evidence="1">
    <location>
        <begin position="255"/>
        <end position="277"/>
    </location>
</feature>
<feature type="transmembrane region" description="Helical" evidence="1">
    <location>
        <begin position="365"/>
        <end position="391"/>
    </location>
</feature>
<dbReference type="KEGG" id="mmo:MMOB2040"/>
<keyword evidence="3" id="KW-1185">Reference proteome</keyword>
<dbReference type="InterPro" id="IPR011701">
    <property type="entry name" value="MFS"/>
</dbReference>
<feature type="transmembrane region" description="Helical" evidence="1">
    <location>
        <begin position="176"/>
        <end position="202"/>
    </location>
</feature>
<feature type="transmembrane region" description="Helical" evidence="1">
    <location>
        <begin position="133"/>
        <end position="155"/>
    </location>
</feature>
<name>Q6KI86_MYCM1</name>
<protein>
    <submittedName>
        <fullName evidence="2">Unspecified permease</fullName>
    </submittedName>
</protein>
<dbReference type="AlphaFoldDB" id="Q6KI86"/>
<feature type="transmembrane region" description="Helical" evidence="1">
    <location>
        <begin position="329"/>
        <end position="353"/>
    </location>
</feature>
<proteinExistence type="predicted"/>
<dbReference type="GO" id="GO:0022857">
    <property type="term" value="F:transmembrane transporter activity"/>
    <property type="evidence" value="ECO:0007669"/>
    <property type="project" value="InterPro"/>
</dbReference>